<proteinExistence type="predicted"/>
<organism evidence="1 2">
    <name type="scientific">Alteromonas hispanica</name>
    <dbReference type="NCBI Taxonomy" id="315421"/>
    <lineage>
        <taxon>Bacteria</taxon>
        <taxon>Pseudomonadati</taxon>
        <taxon>Pseudomonadota</taxon>
        <taxon>Gammaproteobacteria</taxon>
        <taxon>Alteromonadales</taxon>
        <taxon>Alteromonadaceae</taxon>
        <taxon>Alteromonas/Salinimonas group</taxon>
        <taxon>Alteromonas</taxon>
    </lineage>
</organism>
<keyword evidence="2" id="KW-1185">Reference proteome</keyword>
<evidence type="ECO:0000313" key="1">
    <source>
        <dbReference type="EMBL" id="NDW21163.1"/>
    </source>
</evidence>
<accession>A0A6L9MT80</accession>
<sequence length="58" mass="6587">MATPRYVMKALDTLLDEHSTISSKSIARQILKNSGLSEDDIKMCVKKRTLSHTYIFEA</sequence>
<dbReference type="EMBL" id="JAAAWP010000003">
    <property type="protein sequence ID" value="NDW21163.1"/>
    <property type="molecule type" value="Genomic_DNA"/>
</dbReference>
<protein>
    <submittedName>
        <fullName evidence="1">Uncharacterized protein</fullName>
    </submittedName>
</protein>
<dbReference type="Proteomes" id="UP000478837">
    <property type="component" value="Unassembled WGS sequence"/>
</dbReference>
<evidence type="ECO:0000313" key="2">
    <source>
        <dbReference type="Proteomes" id="UP000478837"/>
    </source>
</evidence>
<name>A0A6L9MT80_9ALTE</name>
<comment type="caution">
    <text evidence="1">The sequence shown here is derived from an EMBL/GenBank/DDBJ whole genome shotgun (WGS) entry which is preliminary data.</text>
</comment>
<dbReference type="RefSeq" id="WP_156844088.1">
    <property type="nucleotide sequence ID" value="NZ_JAAAWP010000003.1"/>
</dbReference>
<gene>
    <name evidence="1" type="ORF">GTW09_06500</name>
</gene>
<dbReference type="AlphaFoldDB" id="A0A6L9MT80"/>
<reference evidence="1 2" key="1">
    <citation type="submission" date="2020-01" db="EMBL/GenBank/DDBJ databases">
        <title>Genomes of bacteria type strains.</title>
        <authorList>
            <person name="Chen J."/>
            <person name="Zhu S."/>
            <person name="Yang J."/>
        </authorList>
    </citation>
    <scope>NUCLEOTIDE SEQUENCE [LARGE SCALE GENOMIC DNA]</scope>
    <source>
        <strain evidence="1 2">LMG 22958</strain>
    </source>
</reference>